<gene>
    <name evidence="1" type="ORF">RRG08_061683</name>
</gene>
<organism evidence="1 2">
    <name type="scientific">Elysia crispata</name>
    <name type="common">lettuce slug</name>
    <dbReference type="NCBI Taxonomy" id="231223"/>
    <lineage>
        <taxon>Eukaryota</taxon>
        <taxon>Metazoa</taxon>
        <taxon>Spiralia</taxon>
        <taxon>Lophotrochozoa</taxon>
        <taxon>Mollusca</taxon>
        <taxon>Gastropoda</taxon>
        <taxon>Heterobranchia</taxon>
        <taxon>Euthyneura</taxon>
        <taxon>Panpulmonata</taxon>
        <taxon>Sacoglossa</taxon>
        <taxon>Placobranchoidea</taxon>
        <taxon>Plakobranchidae</taxon>
        <taxon>Elysia</taxon>
    </lineage>
</organism>
<evidence type="ECO:0000313" key="2">
    <source>
        <dbReference type="Proteomes" id="UP001283361"/>
    </source>
</evidence>
<protein>
    <submittedName>
        <fullName evidence="1">Uncharacterized protein</fullName>
    </submittedName>
</protein>
<keyword evidence="2" id="KW-1185">Reference proteome</keyword>
<dbReference type="Proteomes" id="UP001283361">
    <property type="component" value="Unassembled WGS sequence"/>
</dbReference>
<dbReference type="EMBL" id="JAWDGP010004169">
    <property type="protein sequence ID" value="KAK3767267.1"/>
    <property type="molecule type" value="Genomic_DNA"/>
</dbReference>
<dbReference type="AlphaFoldDB" id="A0AAE1DE87"/>
<name>A0AAE1DE87_9GAST</name>
<reference evidence="1" key="1">
    <citation type="journal article" date="2023" name="G3 (Bethesda)">
        <title>A reference genome for the long-term kleptoplast-retaining sea slug Elysia crispata morphotype clarki.</title>
        <authorList>
            <person name="Eastman K.E."/>
            <person name="Pendleton A.L."/>
            <person name="Shaikh M.A."/>
            <person name="Suttiyut T."/>
            <person name="Ogas R."/>
            <person name="Tomko P."/>
            <person name="Gavelis G."/>
            <person name="Widhalm J.R."/>
            <person name="Wisecaver J.H."/>
        </authorList>
    </citation>
    <scope>NUCLEOTIDE SEQUENCE</scope>
    <source>
        <strain evidence="1">ECLA1</strain>
    </source>
</reference>
<accession>A0AAE1DE87</accession>
<sequence length="71" mass="7729">MVIVQVAMDSFQHGQEKVLIVGVQGLSAVKGKLRLAMEVANHPLVEAVANPFQLAMVRMAEMLSRINVVKS</sequence>
<proteinExistence type="predicted"/>
<evidence type="ECO:0000313" key="1">
    <source>
        <dbReference type="EMBL" id="KAK3767267.1"/>
    </source>
</evidence>
<comment type="caution">
    <text evidence="1">The sequence shown here is derived from an EMBL/GenBank/DDBJ whole genome shotgun (WGS) entry which is preliminary data.</text>
</comment>